<protein>
    <recommendedName>
        <fullName evidence="2">C-type lectin domain-containing protein</fullName>
    </recommendedName>
</protein>
<dbReference type="AlphaFoldDB" id="A0ABD2PE64"/>
<feature type="region of interest" description="Disordered" evidence="1">
    <location>
        <begin position="157"/>
        <end position="207"/>
    </location>
</feature>
<dbReference type="Proteomes" id="UP001516400">
    <property type="component" value="Unassembled WGS sequence"/>
</dbReference>
<dbReference type="SUPFAM" id="SSF56436">
    <property type="entry name" value="C-type lectin-like"/>
    <property type="match status" value="1"/>
</dbReference>
<dbReference type="InterPro" id="IPR050111">
    <property type="entry name" value="C-type_lectin/snaclec_domain"/>
</dbReference>
<reference evidence="3 4" key="1">
    <citation type="journal article" date="2021" name="BMC Biol.">
        <title>Horizontally acquired antibacterial genes associated with adaptive radiation of ladybird beetles.</title>
        <authorList>
            <person name="Li H.S."/>
            <person name="Tang X.F."/>
            <person name="Huang Y.H."/>
            <person name="Xu Z.Y."/>
            <person name="Chen M.L."/>
            <person name="Du X.Y."/>
            <person name="Qiu B.Y."/>
            <person name="Chen P.T."/>
            <person name="Zhang W."/>
            <person name="Slipinski A."/>
            <person name="Escalona H.E."/>
            <person name="Waterhouse R.M."/>
            <person name="Zwick A."/>
            <person name="Pang H."/>
        </authorList>
    </citation>
    <scope>NUCLEOTIDE SEQUENCE [LARGE SCALE GENOMIC DNA]</scope>
    <source>
        <strain evidence="3">SYSU2018</strain>
    </source>
</reference>
<comment type="caution">
    <text evidence="3">The sequence shown here is derived from an EMBL/GenBank/DDBJ whole genome shotgun (WGS) entry which is preliminary data.</text>
</comment>
<keyword evidence="4" id="KW-1185">Reference proteome</keyword>
<proteinExistence type="predicted"/>
<organism evidence="3 4">
    <name type="scientific">Cryptolaemus montrouzieri</name>
    <dbReference type="NCBI Taxonomy" id="559131"/>
    <lineage>
        <taxon>Eukaryota</taxon>
        <taxon>Metazoa</taxon>
        <taxon>Ecdysozoa</taxon>
        <taxon>Arthropoda</taxon>
        <taxon>Hexapoda</taxon>
        <taxon>Insecta</taxon>
        <taxon>Pterygota</taxon>
        <taxon>Neoptera</taxon>
        <taxon>Endopterygota</taxon>
        <taxon>Coleoptera</taxon>
        <taxon>Polyphaga</taxon>
        <taxon>Cucujiformia</taxon>
        <taxon>Coccinelloidea</taxon>
        <taxon>Coccinellidae</taxon>
        <taxon>Scymninae</taxon>
        <taxon>Scymnini</taxon>
        <taxon>Cryptolaemus</taxon>
    </lineage>
</organism>
<evidence type="ECO:0000259" key="2">
    <source>
        <dbReference type="PROSITE" id="PS50041"/>
    </source>
</evidence>
<dbReference type="PROSITE" id="PS50041">
    <property type="entry name" value="C_TYPE_LECTIN_2"/>
    <property type="match status" value="1"/>
</dbReference>
<sequence length="382" mass="42740">MRTCVSYLHLMKTSVCLVNKESVSDVFGQHFEVPPRGFFQMGYHAKSSTTTSAYADAKTSTLLPNSSIPKNYFVVPPEEQQSSSVSVIEVSSTAVPKYTKFFISSPIAARDGILKTSLINSSMVSNKKPTPDSLRLKKLLTSLEKFTKKSSVLVSSIPKHTKPAKKNVNKKKRRISHSSLSSNSDSHYTTLQYTTPKDKSSKNKISPYTNSKYITSKNLVKHTSPRIADAEVNLDVNRISSLPLVTIGKKLYHLHSTRKANFHQAFQFCRRHGMNLLSINTESEEDVITNFLTKSKIAEVWTSGTDLAEEGKFVWLSTGQPFNFTDWAANEPDNSGSIEDCVQIVLGASHSKQYVWVDTICDELSYFICEVPECTTFCMRTK</sequence>
<feature type="compositionally biased region" description="Low complexity" evidence="1">
    <location>
        <begin position="177"/>
        <end position="186"/>
    </location>
</feature>
<gene>
    <name evidence="3" type="ORF">HHI36_003366</name>
</gene>
<dbReference type="InterPro" id="IPR016187">
    <property type="entry name" value="CTDL_fold"/>
</dbReference>
<feature type="compositionally biased region" description="Basic residues" evidence="1">
    <location>
        <begin position="159"/>
        <end position="176"/>
    </location>
</feature>
<dbReference type="EMBL" id="JABFTP020000185">
    <property type="protein sequence ID" value="KAL3288921.1"/>
    <property type="molecule type" value="Genomic_DNA"/>
</dbReference>
<dbReference type="CDD" id="cd00037">
    <property type="entry name" value="CLECT"/>
    <property type="match status" value="1"/>
</dbReference>
<dbReference type="Gene3D" id="3.10.100.10">
    <property type="entry name" value="Mannose-Binding Protein A, subunit A"/>
    <property type="match status" value="1"/>
</dbReference>
<name>A0ABD2PE64_9CUCU</name>
<evidence type="ECO:0000313" key="4">
    <source>
        <dbReference type="Proteomes" id="UP001516400"/>
    </source>
</evidence>
<dbReference type="PANTHER" id="PTHR22803">
    <property type="entry name" value="MANNOSE, PHOSPHOLIPASE, LECTIN RECEPTOR RELATED"/>
    <property type="match status" value="1"/>
</dbReference>
<feature type="domain" description="C-type lectin" evidence="2">
    <location>
        <begin position="247"/>
        <end position="370"/>
    </location>
</feature>
<dbReference type="Pfam" id="PF00059">
    <property type="entry name" value="Lectin_C"/>
    <property type="match status" value="1"/>
</dbReference>
<evidence type="ECO:0000313" key="3">
    <source>
        <dbReference type="EMBL" id="KAL3288921.1"/>
    </source>
</evidence>
<accession>A0ABD2PE64</accession>
<evidence type="ECO:0000256" key="1">
    <source>
        <dbReference type="SAM" id="MobiDB-lite"/>
    </source>
</evidence>
<dbReference type="InterPro" id="IPR001304">
    <property type="entry name" value="C-type_lectin-like"/>
</dbReference>
<dbReference type="InterPro" id="IPR016186">
    <property type="entry name" value="C-type_lectin-like/link_sf"/>
</dbReference>
<dbReference type="SMART" id="SM00034">
    <property type="entry name" value="CLECT"/>
    <property type="match status" value="1"/>
</dbReference>